<feature type="domain" description="HAT C-terminal dimerisation" evidence="7">
    <location>
        <begin position="169"/>
        <end position="247"/>
    </location>
</feature>
<dbReference type="GO" id="GO:0008270">
    <property type="term" value="F:zinc ion binding"/>
    <property type="evidence" value="ECO:0007669"/>
    <property type="project" value="UniProtKB-KW"/>
</dbReference>
<dbReference type="Proteomes" id="UP000078240">
    <property type="component" value="Unassembled WGS sequence"/>
</dbReference>
<evidence type="ECO:0000313" key="9">
    <source>
        <dbReference type="Proteomes" id="UP000078240"/>
    </source>
</evidence>
<keyword evidence="5" id="KW-0539">Nucleus</keyword>
<dbReference type="PANTHER" id="PTHR46481:SF10">
    <property type="entry name" value="ZINC FINGER BED DOMAIN-CONTAINING PROTEIN 39"/>
    <property type="match status" value="1"/>
</dbReference>
<dbReference type="InterPro" id="IPR008906">
    <property type="entry name" value="HATC_C_dom"/>
</dbReference>
<protein>
    <recommendedName>
        <fullName evidence="7">HAT C-terminal dimerisation domain-containing protein</fullName>
    </recommendedName>
</protein>
<name>A0A179F2E9_PURLI</name>
<feature type="compositionally biased region" description="Basic residues" evidence="6">
    <location>
        <begin position="33"/>
        <end position="45"/>
    </location>
</feature>
<evidence type="ECO:0000313" key="8">
    <source>
        <dbReference type="EMBL" id="OAQ59303.1"/>
    </source>
</evidence>
<evidence type="ECO:0000256" key="3">
    <source>
        <dbReference type="ARBA" id="ARBA00022771"/>
    </source>
</evidence>
<dbReference type="InterPro" id="IPR052035">
    <property type="entry name" value="ZnF_BED_domain_contain"/>
</dbReference>
<gene>
    <name evidence="8" type="ORF">VFPBJ_11615</name>
</gene>
<dbReference type="AlphaFoldDB" id="A0A179F2E9"/>
<keyword evidence="3" id="KW-0863">Zinc-finger</keyword>
<sequence length="277" mass="31463">MEYLLEHLEDWKVFYDEVTEDMVEKAASQCGRSRGHASPGRRRLSRTADQLDTSRRQTRGDSVPGHVRAFTQSRGCPACLECRKLGTITVTTSDELGPKEQLVWVLDAKMGRVSYFERWYRGPRPREPCDQQLTKTMEGPTVTGKAHGESEFREWVRSRMARPASTSSEVERYMRKEPQETENPVDWWLAQQTTFPMLSKLTLDILAIPAMSSDCERTFSLAKLSLTSQRLSMSPATLEALQCLKNWTRQSAAGLGAVKWCQGWQDSGLVDLSDGEY</sequence>
<keyword evidence="4" id="KW-0862">Zinc</keyword>
<dbReference type="PANTHER" id="PTHR46481">
    <property type="entry name" value="ZINC FINGER BED DOMAIN-CONTAINING PROTEIN 4"/>
    <property type="match status" value="1"/>
</dbReference>
<evidence type="ECO:0000256" key="5">
    <source>
        <dbReference type="ARBA" id="ARBA00023242"/>
    </source>
</evidence>
<keyword evidence="2" id="KW-0479">Metal-binding</keyword>
<accession>A0A179F2E9</accession>
<organism evidence="8 9">
    <name type="scientific">Purpureocillium lilacinum</name>
    <name type="common">Paecilomyces lilacinus</name>
    <dbReference type="NCBI Taxonomy" id="33203"/>
    <lineage>
        <taxon>Eukaryota</taxon>
        <taxon>Fungi</taxon>
        <taxon>Dikarya</taxon>
        <taxon>Ascomycota</taxon>
        <taxon>Pezizomycotina</taxon>
        <taxon>Sordariomycetes</taxon>
        <taxon>Hypocreomycetidae</taxon>
        <taxon>Hypocreales</taxon>
        <taxon>Ophiocordycipitaceae</taxon>
        <taxon>Purpureocillium</taxon>
    </lineage>
</organism>
<proteinExistence type="predicted"/>
<dbReference type="InterPro" id="IPR012337">
    <property type="entry name" value="RNaseH-like_sf"/>
</dbReference>
<dbReference type="Pfam" id="PF05699">
    <property type="entry name" value="Dimer_Tnp_hAT"/>
    <property type="match status" value="1"/>
</dbReference>
<dbReference type="GO" id="GO:0005634">
    <property type="term" value="C:nucleus"/>
    <property type="evidence" value="ECO:0007669"/>
    <property type="project" value="UniProtKB-SubCell"/>
</dbReference>
<comment type="caution">
    <text evidence="8">The sequence shown here is derived from an EMBL/GenBank/DDBJ whole genome shotgun (WGS) entry which is preliminary data.</text>
</comment>
<evidence type="ECO:0000259" key="7">
    <source>
        <dbReference type="Pfam" id="PF05699"/>
    </source>
</evidence>
<dbReference type="GO" id="GO:0046983">
    <property type="term" value="F:protein dimerization activity"/>
    <property type="evidence" value="ECO:0007669"/>
    <property type="project" value="InterPro"/>
</dbReference>
<comment type="subcellular location">
    <subcellularLocation>
        <location evidence="1">Nucleus</location>
    </subcellularLocation>
</comment>
<feature type="region of interest" description="Disordered" evidence="6">
    <location>
        <begin position="26"/>
        <end position="64"/>
    </location>
</feature>
<evidence type="ECO:0000256" key="6">
    <source>
        <dbReference type="SAM" id="MobiDB-lite"/>
    </source>
</evidence>
<dbReference type="EMBL" id="LSBH01000040">
    <property type="protein sequence ID" value="OAQ59303.1"/>
    <property type="molecule type" value="Genomic_DNA"/>
</dbReference>
<evidence type="ECO:0000256" key="1">
    <source>
        <dbReference type="ARBA" id="ARBA00004123"/>
    </source>
</evidence>
<dbReference type="SUPFAM" id="SSF53098">
    <property type="entry name" value="Ribonuclease H-like"/>
    <property type="match status" value="1"/>
</dbReference>
<evidence type="ECO:0000256" key="2">
    <source>
        <dbReference type="ARBA" id="ARBA00022723"/>
    </source>
</evidence>
<evidence type="ECO:0000256" key="4">
    <source>
        <dbReference type="ARBA" id="ARBA00022833"/>
    </source>
</evidence>
<reference evidence="8 9" key="1">
    <citation type="submission" date="2016-01" db="EMBL/GenBank/DDBJ databases">
        <title>Biosynthesis of antibiotic leucinostatins and their inhibition on Phytophthora in bio-control Purpureocillium lilacinum.</title>
        <authorList>
            <person name="Wang G."/>
            <person name="Liu Z."/>
            <person name="Lin R."/>
            <person name="Li E."/>
            <person name="Mao Z."/>
            <person name="Ling J."/>
            <person name="Yin W."/>
            <person name="Xie B."/>
        </authorList>
    </citation>
    <scope>NUCLEOTIDE SEQUENCE [LARGE SCALE GENOMIC DNA]</scope>
    <source>
        <strain evidence="8">PLBJ-1</strain>
    </source>
</reference>